<keyword evidence="2" id="KW-1185">Reference proteome</keyword>
<evidence type="ECO:0000313" key="1">
    <source>
        <dbReference type="EMBL" id="EDN94873.1"/>
    </source>
</evidence>
<sequence length="71" mass="8317">MSCAADRNTRFTERFEFQRRKWKSISNAVLVGIKLWQSEHLAGGCEVWMELSQNSSTPEMHHFWMCGDVKP</sequence>
<protein>
    <submittedName>
        <fullName evidence="1">Uncharacterized protein</fullName>
    </submittedName>
</protein>
<proteinExistence type="predicted"/>
<dbReference type="EMBL" id="CH476636">
    <property type="protein sequence ID" value="EDN94873.1"/>
    <property type="molecule type" value="Genomic_DNA"/>
</dbReference>
<evidence type="ECO:0000313" key="2">
    <source>
        <dbReference type="Proteomes" id="UP000001312"/>
    </source>
</evidence>
<dbReference type="GeneID" id="5484404"/>
<accession>A7EZI1</accession>
<dbReference type="Proteomes" id="UP000001312">
    <property type="component" value="Unassembled WGS sequence"/>
</dbReference>
<dbReference type="AlphaFoldDB" id="A7EZI1"/>
<gene>
    <name evidence="1" type="ORF">SS1G_10748</name>
</gene>
<dbReference type="InParanoid" id="A7EZI1"/>
<dbReference type="KEGG" id="ssl:SS1G_10748"/>
<name>A7EZI1_SCLS1</name>
<reference evidence="2" key="1">
    <citation type="journal article" date="2011" name="PLoS Genet.">
        <title>Genomic analysis of the necrotrophic fungal pathogens Sclerotinia sclerotiorum and Botrytis cinerea.</title>
        <authorList>
            <person name="Amselem J."/>
            <person name="Cuomo C.A."/>
            <person name="van Kan J.A."/>
            <person name="Viaud M."/>
            <person name="Benito E.P."/>
            <person name="Couloux A."/>
            <person name="Coutinho P.M."/>
            <person name="de Vries R.P."/>
            <person name="Dyer P.S."/>
            <person name="Fillinger S."/>
            <person name="Fournier E."/>
            <person name="Gout L."/>
            <person name="Hahn M."/>
            <person name="Kohn L."/>
            <person name="Lapalu N."/>
            <person name="Plummer K.M."/>
            <person name="Pradier J.M."/>
            <person name="Quevillon E."/>
            <person name="Sharon A."/>
            <person name="Simon A."/>
            <person name="ten Have A."/>
            <person name="Tudzynski B."/>
            <person name="Tudzynski P."/>
            <person name="Wincker P."/>
            <person name="Andrew M."/>
            <person name="Anthouard V."/>
            <person name="Beever R.E."/>
            <person name="Beffa R."/>
            <person name="Benoit I."/>
            <person name="Bouzid O."/>
            <person name="Brault B."/>
            <person name="Chen Z."/>
            <person name="Choquer M."/>
            <person name="Collemare J."/>
            <person name="Cotton P."/>
            <person name="Danchin E.G."/>
            <person name="Da Silva C."/>
            <person name="Gautier A."/>
            <person name="Giraud C."/>
            <person name="Giraud T."/>
            <person name="Gonzalez C."/>
            <person name="Grossetete S."/>
            <person name="Guldener U."/>
            <person name="Henrissat B."/>
            <person name="Howlett B.J."/>
            <person name="Kodira C."/>
            <person name="Kretschmer M."/>
            <person name="Lappartient A."/>
            <person name="Leroch M."/>
            <person name="Levis C."/>
            <person name="Mauceli E."/>
            <person name="Neuveglise C."/>
            <person name="Oeser B."/>
            <person name="Pearson M."/>
            <person name="Poulain J."/>
            <person name="Poussereau N."/>
            <person name="Quesneville H."/>
            <person name="Rascle C."/>
            <person name="Schumacher J."/>
            <person name="Segurens B."/>
            <person name="Sexton A."/>
            <person name="Silva E."/>
            <person name="Sirven C."/>
            <person name="Soanes D.M."/>
            <person name="Talbot N.J."/>
            <person name="Templeton M."/>
            <person name="Yandava C."/>
            <person name="Yarden O."/>
            <person name="Zeng Q."/>
            <person name="Rollins J.A."/>
            <person name="Lebrun M.H."/>
            <person name="Dickman M."/>
        </authorList>
    </citation>
    <scope>NUCLEOTIDE SEQUENCE [LARGE SCALE GENOMIC DNA]</scope>
    <source>
        <strain evidence="2">ATCC 18683 / 1980 / Ss-1</strain>
    </source>
</reference>
<dbReference type="RefSeq" id="XP_001588301.1">
    <property type="nucleotide sequence ID" value="XM_001588251.1"/>
</dbReference>
<organism evidence="1 2">
    <name type="scientific">Sclerotinia sclerotiorum (strain ATCC 18683 / 1980 / Ss-1)</name>
    <name type="common">White mold</name>
    <name type="synonym">Whetzelinia sclerotiorum</name>
    <dbReference type="NCBI Taxonomy" id="665079"/>
    <lineage>
        <taxon>Eukaryota</taxon>
        <taxon>Fungi</taxon>
        <taxon>Dikarya</taxon>
        <taxon>Ascomycota</taxon>
        <taxon>Pezizomycotina</taxon>
        <taxon>Leotiomycetes</taxon>
        <taxon>Helotiales</taxon>
        <taxon>Sclerotiniaceae</taxon>
        <taxon>Sclerotinia</taxon>
    </lineage>
</organism>